<dbReference type="EMBL" id="JADING010000124">
    <property type="protein sequence ID" value="MBO8414661.1"/>
    <property type="molecule type" value="Genomic_DNA"/>
</dbReference>
<organism evidence="8 9">
    <name type="scientific">Candidatus Scatoplasma merdavium</name>
    <dbReference type="NCBI Taxonomy" id="2840932"/>
    <lineage>
        <taxon>Bacteria</taxon>
        <taxon>Bacillati</taxon>
        <taxon>Bacillota</taxon>
        <taxon>Bacilli</taxon>
        <taxon>Bacillales</taxon>
        <taxon>Candidatus Scatoplasma</taxon>
    </lineage>
</organism>
<evidence type="ECO:0000256" key="2">
    <source>
        <dbReference type="ARBA" id="ARBA00022723"/>
    </source>
</evidence>
<reference evidence="8" key="1">
    <citation type="submission" date="2020-10" db="EMBL/GenBank/DDBJ databases">
        <authorList>
            <person name="Gilroy R."/>
        </authorList>
    </citation>
    <scope>NUCLEOTIDE SEQUENCE</scope>
    <source>
        <strain evidence="8">1748</strain>
    </source>
</reference>
<keyword evidence="4 8" id="KW-0378">Hydrolase</keyword>
<accession>A0A9D9DAS5</accession>
<dbReference type="AlphaFoldDB" id="A0A9D9DAS5"/>
<dbReference type="InterPro" id="IPR051094">
    <property type="entry name" value="Diverse_Catalytic_Enzymes"/>
</dbReference>
<dbReference type="SMART" id="SM00471">
    <property type="entry name" value="HDc"/>
    <property type="match status" value="1"/>
</dbReference>
<evidence type="ECO:0000259" key="7">
    <source>
        <dbReference type="SMART" id="SM00471"/>
    </source>
</evidence>
<dbReference type="PANTHER" id="PTHR35795:SF1">
    <property type="entry name" value="BIS(5'-NUCLEOSYL)-TETRAPHOSPHATASE, SYMMETRICAL"/>
    <property type="match status" value="1"/>
</dbReference>
<comment type="catalytic activity">
    <reaction evidence="6">
        <text>P(1),P(4)-bis(5'-adenosyl) tetraphosphate + H2O = 2 ADP + 2 H(+)</text>
        <dbReference type="Rhea" id="RHEA:24252"/>
        <dbReference type="ChEBI" id="CHEBI:15377"/>
        <dbReference type="ChEBI" id="CHEBI:15378"/>
        <dbReference type="ChEBI" id="CHEBI:58141"/>
        <dbReference type="ChEBI" id="CHEBI:456216"/>
        <dbReference type="EC" id="3.6.1.41"/>
    </reaction>
</comment>
<evidence type="ECO:0000256" key="1">
    <source>
        <dbReference type="ARBA" id="ARBA00012506"/>
    </source>
</evidence>
<dbReference type="CDD" id="cd00077">
    <property type="entry name" value="HDc"/>
    <property type="match status" value="1"/>
</dbReference>
<dbReference type="GO" id="GO:0046872">
    <property type="term" value="F:metal ion binding"/>
    <property type="evidence" value="ECO:0007669"/>
    <property type="project" value="UniProtKB-KW"/>
</dbReference>
<dbReference type="Pfam" id="PF01966">
    <property type="entry name" value="HD"/>
    <property type="match status" value="1"/>
</dbReference>
<sequence>MDILRPIKRNSYIYFASELVSNLEIGAIRGLALTPVISPSNKYLSILFKESKIEYLTLGGTLDPSKSIYVEKGELDANLLAHIGSSIQVCKDAFTTPFKALKKGIVPIRSAEVLSSILSNEDFFVQDVKSAMSEDRYIHSLNVSKLCLEISKIDKRIDPYKACIAGLFHDITKEMKQFNASLKPALDKKYGPRFDSSKVDEIFLHQFSAPIYLKEKGIDDSEIRRGIRYHTSGCGKMSLLGKLVFATDKIEPSRGYDSAYMICELKRNIEDGFALVLKENEIYLQNRGVNLFSNSLTRDCYAVYRKEK</sequence>
<dbReference type="InterPro" id="IPR003607">
    <property type="entry name" value="HD/PDEase_dom"/>
</dbReference>
<evidence type="ECO:0000256" key="5">
    <source>
        <dbReference type="ARBA" id="ARBA00023004"/>
    </source>
</evidence>
<evidence type="ECO:0000256" key="3">
    <source>
        <dbReference type="ARBA" id="ARBA00022741"/>
    </source>
</evidence>
<evidence type="ECO:0000256" key="4">
    <source>
        <dbReference type="ARBA" id="ARBA00022801"/>
    </source>
</evidence>
<protein>
    <recommendedName>
        <fullName evidence="1">bis(5'-nucleosyl)-tetraphosphatase (symmetrical)</fullName>
        <ecNumber evidence="1">3.6.1.41</ecNumber>
    </recommendedName>
</protein>
<dbReference type="GO" id="GO:0008803">
    <property type="term" value="F:bis(5'-nucleosyl)-tetraphosphatase (symmetrical) activity"/>
    <property type="evidence" value="ECO:0007669"/>
    <property type="project" value="UniProtKB-EC"/>
</dbReference>
<dbReference type="SUPFAM" id="SSF109604">
    <property type="entry name" value="HD-domain/PDEase-like"/>
    <property type="match status" value="1"/>
</dbReference>
<dbReference type="InterPro" id="IPR005249">
    <property type="entry name" value="YqeK"/>
</dbReference>
<dbReference type="NCBIfam" id="TIGR00488">
    <property type="entry name" value="bis(5'-nucleosyl)-tetraphosphatase (symmetrical) YqeK"/>
    <property type="match status" value="1"/>
</dbReference>
<comment type="caution">
    <text evidence="8">The sequence shown here is derived from an EMBL/GenBank/DDBJ whole genome shotgun (WGS) entry which is preliminary data.</text>
</comment>
<gene>
    <name evidence="8" type="primary">yqeK</name>
    <name evidence="8" type="ORF">IAC78_04260</name>
</gene>
<name>A0A9D9DAS5_9BACL</name>
<keyword evidence="2" id="KW-0479">Metal-binding</keyword>
<evidence type="ECO:0000313" key="9">
    <source>
        <dbReference type="Proteomes" id="UP000823629"/>
    </source>
</evidence>
<dbReference type="Gene3D" id="1.10.3210.10">
    <property type="entry name" value="Hypothetical protein af1432"/>
    <property type="match status" value="1"/>
</dbReference>
<keyword evidence="3" id="KW-0547">Nucleotide-binding</keyword>
<feature type="domain" description="HD/PDEase" evidence="7">
    <location>
        <begin position="132"/>
        <end position="262"/>
    </location>
</feature>
<proteinExistence type="predicted"/>
<reference evidence="8" key="2">
    <citation type="journal article" date="2021" name="PeerJ">
        <title>Extensive microbial diversity within the chicken gut microbiome revealed by metagenomics and culture.</title>
        <authorList>
            <person name="Gilroy R."/>
            <person name="Ravi A."/>
            <person name="Getino M."/>
            <person name="Pursley I."/>
            <person name="Horton D.L."/>
            <person name="Alikhan N.F."/>
            <person name="Baker D."/>
            <person name="Gharbi K."/>
            <person name="Hall N."/>
            <person name="Watson M."/>
            <person name="Adriaenssens E.M."/>
            <person name="Foster-Nyarko E."/>
            <person name="Jarju S."/>
            <person name="Secka A."/>
            <person name="Antonio M."/>
            <person name="Oren A."/>
            <person name="Chaudhuri R.R."/>
            <person name="La Ragione R."/>
            <person name="Hildebrand F."/>
            <person name="Pallen M.J."/>
        </authorList>
    </citation>
    <scope>NUCLEOTIDE SEQUENCE</scope>
    <source>
        <strain evidence="8">1748</strain>
    </source>
</reference>
<dbReference type="PANTHER" id="PTHR35795">
    <property type="entry name" value="SLR1885 PROTEIN"/>
    <property type="match status" value="1"/>
</dbReference>
<dbReference type="GO" id="GO:0000166">
    <property type="term" value="F:nucleotide binding"/>
    <property type="evidence" value="ECO:0007669"/>
    <property type="project" value="UniProtKB-KW"/>
</dbReference>
<dbReference type="EC" id="3.6.1.41" evidence="1"/>
<keyword evidence="5" id="KW-0408">Iron</keyword>
<dbReference type="InterPro" id="IPR006674">
    <property type="entry name" value="HD_domain"/>
</dbReference>
<dbReference type="Proteomes" id="UP000823629">
    <property type="component" value="Unassembled WGS sequence"/>
</dbReference>
<evidence type="ECO:0000256" key="6">
    <source>
        <dbReference type="ARBA" id="ARBA00049417"/>
    </source>
</evidence>
<evidence type="ECO:0000313" key="8">
    <source>
        <dbReference type="EMBL" id="MBO8414661.1"/>
    </source>
</evidence>